<comment type="similarity">
    <text evidence="1">Belongs to the nitrobindin family.</text>
</comment>
<evidence type="ECO:0000259" key="2">
    <source>
        <dbReference type="Pfam" id="PF08768"/>
    </source>
</evidence>
<feature type="domain" description="THAP4-like heme-binding" evidence="2">
    <location>
        <begin position="18"/>
        <end position="170"/>
    </location>
</feature>
<dbReference type="RefSeq" id="WP_344679125.1">
    <property type="nucleotide sequence ID" value="NZ_BAAAUX010000011.1"/>
</dbReference>
<dbReference type="HAMAP" id="MF_01297">
    <property type="entry name" value="nitrobindin"/>
    <property type="match status" value="1"/>
</dbReference>
<reference evidence="3 4" key="1">
    <citation type="journal article" date="2019" name="Int. J. Syst. Evol. Microbiol.">
        <title>The Global Catalogue of Microorganisms (GCM) 10K type strain sequencing project: providing services to taxonomists for standard genome sequencing and annotation.</title>
        <authorList>
            <consortium name="The Broad Institute Genomics Platform"/>
            <consortium name="The Broad Institute Genome Sequencing Center for Infectious Disease"/>
            <person name="Wu L."/>
            <person name="Ma J."/>
        </authorList>
    </citation>
    <scope>NUCLEOTIDE SEQUENCE [LARGE SCALE GENOMIC DNA]</scope>
    <source>
        <strain evidence="3 4">JCM 9383</strain>
    </source>
</reference>
<dbReference type="SUPFAM" id="SSF50814">
    <property type="entry name" value="Lipocalins"/>
    <property type="match status" value="1"/>
</dbReference>
<feature type="binding site" evidence="1">
    <location>
        <position position="130"/>
    </location>
    <ligand>
        <name>heme b</name>
        <dbReference type="ChEBI" id="CHEBI:60344"/>
    </ligand>
</feature>
<feature type="binding site" description="axial binding residue" evidence="1">
    <location>
        <position position="163"/>
    </location>
    <ligand>
        <name>heme b</name>
        <dbReference type="ChEBI" id="CHEBI:60344"/>
    </ligand>
    <ligandPart>
        <name>Fe</name>
        <dbReference type="ChEBI" id="CHEBI:18248"/>
    </ligandPart>
</feature>
<dbReference type="Pfam" id="PF08768">
    <property type="entry name" value="THAP4_heme-bd"/>
    <property type="match status" value="1"/>
</dbReference>
<organism evidence="3 4">
    <name type="scientific">Saccharopolyspora taberi</name>
    <dbReference type="NCBI Taxonomy" id="60895"/>
    <lineage>
        <taxon>Bacteria</taxon>
        <taxon>Bacillati</taxon>
        <taxon>Actinomycetota</taxon>
        <taxon>Actinomycetes</taxon>
        <taxon>Pseudonocardiales</taxon>
        <taxon>Pseudonocardiaceae</taxon>
        <taxon>Saccharopolyspora</taxon>
    </lineage>
</organism>
<comment type="cofactor">
    <cofactor evidence="1">
        <name>heme b</name>
        <dbReference type="ChEBI" id="CHEBI:60344"/>
    </cofactor>
    <text evidence="1">Binds 1 heme b group per subunit, that coordinates a highly solvent-exposed Fe(III) atom.</text>
</comment>
<accession>A0ABN3V9E3</accession>
<dbReference type="EMBL" id="BAAAUX010000011">
    <property type="protein sequence ID" value="GAA2784909.1"/>
    <property type="molecule type" value="Genomic_DNA"/>
</dbReference>
<dbReference type="InterPro" id="IPR014878">
    <property type="entry name" value="THAP4-like_heme-bd"/>
</dbReference>
<dbReference type="InterPro" id="IPR045165">
    <property type="entry name" value="Nitrobindin"/>
</dbReference>
<name>A0ABN3V9E3_9PSEU</name>
<keyword evidence="1" id="KW-0413">Isomerase</keyword>
<keyword evidence="1" id="KW-0408">Iron</keyword>
<dbReference type="Gene3D" id="2.40.128.20">
    <property type="match status" value="1"/>
</dbReference>
<dbReference type="PANTHER" id="PTHR15854:SF4">
    <property type="entry name" value="PEROXYNITRITE ISOMERASE THAP4"/>
    <property type="match status" value="1"/>
</dbReference>
<comment type="domain">
    <text evidence="1">Forms a 10-stranded antiparallel beta-barrel structure able to accommodate a hydrophobic ligand in its interior. In fact, this fold hosts the heme group, which is located in a wide surface cleft.</text>
</comment>
<comment type="function">
    <text evidence="1">Heme-binding protein able to scavenge peroxynitrite and to protect free L-tyrosine against peroxynitrite-mediated nitration, by acting as a peroxynitrite isomerase that converts peroxynitrite to nitrate. Therefore, this protein likely plays a role in peroxynitrite sensing and in the detoxification of reactive nitrogen and oxygen species (RNS and ROS, respectively). Is able to bind nitric oxide (NO) in vitro, but may act as a sensor of peroxynitrite levels in vivo.</text>
</comment>
<keyword evidence="1" id="KW-0349">Heme</keyword>
<comment type="caution">
    <text evidence="1">Lacks conserved residue(s) required for the propagation of feature annotation.</text>
</comment>
<dbReference type="EC" id="5.99.-.-" evidence="1"/>
<dbReference type="CDD" id="cd07828">
    <property type="entry name" value="lipocalin_heme-bd-THAP4-like"/>
    <property type="match status" value="1"/>
</dbReference>
<comment type="caution">
    <text evidence="3">The sequence shown here is derived from an EMBL/GenBank/DDBJ whole genome shotgun (WGS) entry which is preliminary data.</text>
</comment>
<evidence type="ECO:0000313" key="3">
    <source>
        <dbReference type="EMBL" id="GAA2784909.1"/>
    </source>
</evidence>
<comment type="catalytic activity">
    <reaction evidence="1">
        <text>peroxynitrite = nitrate</text>
        <dbReference type="Rhea" id="RHEA:63116"/>
        <dbReference type="ChEBI" id="CHEBI:17632"/>
        <dbReference type="ChEBI" id="CHEBI:25941"/>
    </reaction>
</comment>
<gene>
    <name evidence="3" type="ORF">GCM10010470_18730</name>
</gene>
<keyword evidence="4" id="KW-1185">Reference proteome</keyword>
<comment type="pathway">
    <text evidence="1">Nitrogen metabolism.</text>
</comment>
<sequence length="171" mass="19137">MLPIPDDTASPNGLHDICGPLLPLVGVWRAEGEVDYPTIDGPHRFGQQLVISHDGRPFLHHDARAWLLDEAGEVIRPAARETGWWRPQPDGRIELLLTHATGLLELFYGTAGEAEWELSTETVLRSASAKDVNAARRRYSLRPDGRLTYTEHRAMMGRPMTLHVSSVLERS</sequence>
<dbReference type="InterPro" id="IPR012674">
    <property type="entry name" value="Calycin"/>
</dbReference>
<keyword evidence="1" id="KW-0479">Metal-binding</keyword>
<dbReference type="InterPro" id="IPR022939">
    <property type="entry name" value="Nb(III)_bact/plant"/>
</dbReference>
<evidence type="ECO:0000313" key="4">
    <source>
        <dbReference type="Proteomes" id="UP001500979"/>
    </source>
</evidence>
<dbReference type="Proteomes" id="UP001500979">
    <property type="component" value="Unassembled WGS sequence"/>
</dbReference>
<proteinExistence type="inferred from homology"/>
<feature type="binding site" evidence="1">
    <location>
        <position position="38"/>
    </location>
    <ligand>
        <name>heme b</name>
        <dbReference type="ChEBI" id="CHEBI:60344"/>
    </ligand>
</feature>
<protein>
    <recommendedName>
        <fullName evidence="1">Peroxynitrite isomerase</fullName>
        <ecNumber evidence="1">5.99.-.-</ecNumber>
    </recommendedName>
    <alternativeName>
        <fullName evidence="1">Ferric nitrobindin</fullName>
        <shortName evidence="1">Nb(III)</shortName>
    </alternativeName>
</protein>
<dbReference type="PANTHER" id="PTHR15854">
    <property type="entry name" value="THAP4 PROTEIN"/>
    <property type="match status" value="1"/>
</dbReference>
<evidence type="ECO:0000256" key="1">
    <source>
        <dbReference type="HAMAP-Rule" id="MF_01297"/>
    </source>
</evidence>